<dbReference type="SUPFAM" id="SSF51735">
    <property type="entry name" value="NAD(P)-binding Rossmann-fold domains"/>
    <property type="match status" value="1"/>
</dbReference>
<accession>A0A4S3K3J8</accession>
<evidence type="ECO:0000313" key="4">
    <source>
        <dbReference type="Proteomes" id="UP000295341"/>
    </source>
</evidence>
<dbReference type="PANTHER" id="PTHR10366">
    <property type="entry name" value="NAD DEPENDENT EPIMERASE/DEHYDRATASE"/>
    <property type="match status" value="1"/>
</dbReference>
<comment type="caution">
    <text evidence="3">The sequence shown here is derived from an EMBL/GenBank/DDBJ whole genome shotgun (WGS) entry which is preliminary data.</text>
</comment>
<evidence type="ECO:0000313" key="3">
    <source>
        <dbReference type="EMBL" id="TDU31265.1"/>
    </source>
</evidence>
<dbReference type="AlphaFoldDB" id="A0A4S3K3J8"/>
<protein>
    <recommendedName>
        <fullName evidence="2">NAD-dependent epimerase/dehydratase domain-containing protein</fullName>
    </recommendedName>
</protein>
<dbReference type="Proteomes" id="UP000295341">
    <property type="component" value="Unassembled WGS sequence"/>
</dbReference>
<dbReference type="InterPro" id="IPR050425">
    <property type="entry name" value="NAD(P)_dehydrat-like"/>
</dbReference>
<dbReference type="InterPro" id="IPR036291">
    <property type="entry name" value="NAD(P)-bd_dom_sf"/>
</dbReference>
<organism evidence="3 4">
    <name type="scientific">Panacagrimonas perspica</name>
    <dbReference type="NCBI Taxonomy" id="381431"/>
    <lineage>
        <taxon>Bacteria</taxon>
        <taxon>Pseudomonadati</taxon>
        <taxon>Pseudomonadota</taxon>
        <taxon>Gammaproteobacteria</taxon>
        <taxon>Nevskiales</taxon>
        <taxon>Nevskiaceae</taxon>
        <taxon>Panacagrimonas</taxon>
    </lineage>
</organism>
<name>A0A4S3K3J8_9GAMM</name>
<sequence length="353" mass="38495">MTLIDRNAPVLVTGASGYIASWIVRYLLEEGRTVHATVRDPSKKSSVGHLEAIAAKSGGKLKFFKAELLEQGSYDAAAQGCELVMHTASPFIIGGFTDANEALVRPAVEGTRNVLETCNRTASVKRVVLTTSIAAVFGDNQDLRKIPGGVFNEEHWNTSSSVDHQPYSYSKVAAEREAWKMAKAQTRWDLVCINPAFVLGPSLTKVSASTSIETIQNLGSGKLRTGVPRLMFSLVDVRDVAKAHILAGDIPAANGRHIIAAGEASLLDMAKMLAPKFPKYPFPKMEIPKAAAWLFGPLTAGISRKFVSTNVGWPLKLDNARSKRELGLQYRPIQTTLTEHFQQLIDDGLLKRR</sequence>
<keyword evidence="1" id="KW-0560">Oxidoreductase</keyword>
<dbReference type="PANTHER" id="PTHR10366:SF812">
    <property type="entry name" value="VPS9 DOMAIN-CONTAINING PROTEIN"/>
    <property type="match status" value="1"/>
</dbReference>
<gene>
    <name evidence="3" type="ORF">DFR24_0629</name>
</gene>
<feature type="domain" description="NAD-dependent epimerase/dehydratase" evidence="2">
    <location>
        <begin position="10"/>
        <end position="253"/>
    </location>
</feature>
<dbReference type="OrthoDB" id="9778052at2"/>
<dbReference type="Gene3D" id="3.40.50.720">
    <property type="entry name" value="NAD(P)-binding Rossmann-like Domain"/>
    <property type="match status" value="1"/>
</dbReference>
<dbReference type="Pfam" id="PF01370">
    <property type="entry name" value="Epimerase"/>
    <property type="match status" value="1"/>
</dbReference>
<dbReference type="CDD" id="cd05227">
    <property type="entry name" value="AR_SDR_e"/>
    <property type="match status" value="1"/>
</dbReference>
<reference evidence="3 4" key="1">
    <citation type="submission" date="2019-03" db="EMBL/GenBank/DDBJ databases">
        <title>Genomic Encyclopedia of Type Strains, Phase IV (KMG-IV): sequencing the most valuable type-strain genomes for metagenomic binning, comparative biology and taxonomic classification.</title>
        <authorList>
            <person name="Goeker M."/>
        </authorList>
    </citation>
    <scope>NUCLEOTIDE SEQUENCE [LARGE SCALE GENOMIC DNA]</scope>
    <source>
        <strain evidence="3 4">DSM 26377</strain>
    </source>
</reference>
<proteinExistence type="predicted"/>
<dbReference type="RefSeq" id="WP_133879868.1">
    <property type="nucleotide sequence ID" value="NZ_MWIN01000014.1"/>
</dbReference>
<dbReference type="EMBL" id="SOBT01000008">
    <property type="protein sequence ID" value="TDU31265.1"/>
    <property type="molecule type" value="Genomic_DNA"/>
</dbReference>
<dbReference type="GO" id="GO:0016616">
    <property type="term" value="F:oxidoreductase activity, acting on the CH-OH group of donors, NAD or NADP as acceptor"/>
    <property type="evidence" value="ECO:0007669"/>
    <property type="project" value="TreeGrafter"/>
</dbReference>
<evidence type="ECO:0000256" key="1">
    <source>
        <dbReference type="ARBA" id="ARBA00023002"/>
    </source>
</evidence>
<dbReference type="InterPro" id="IPR001509">
    <property type="entry name" value="Epimerase_deHydtase"/>
</dbReference>
<dbReference type="FunFam" id="3.40.50.720:FF:000336">
    <property type="entry name" value="Aldehyde reductase"/>
    <property type="match status" value="1"/>
</dbReference>
<evidence type="ECO:0000259" key="2">
    <source>
        <dbReference type="Pfam" id="PF01370"/>
    </source>
</evidence>
<keyword evidence="4" id="KW-1185">Reference proteome</keyword>